<keyword evidence="1" id="KW-0812">Transmembrane</keyword>
<evidence type="ECO:0008006" key="4">
    <source>
        <dbReference type="Google" id="ProtNLM"/>
    </source>
</evidence>
<organism evidence="2 3">
    <name type="scientific">Astathelohania contejeani</name>
    <dbReference type="NCBI Taxonomy" id="164912"/>
    <lineage>
        <taxon>Eukaryota</taxon>
        <taxon>Fungi</taxon>
        <taxon>Fungi incertae sedis</taxon>
        <taxon>Microsporidia</taxon>
        <taxon>Astathelohaniidae</taxon>
        <taxon>Astathelohania</taxon>
    </lineage>
</organism>
<name>A0ABQ7HX14_9MICR</name>
<proteinExistence type="predicted"/>
<evidence type="ECO:0000313" key="3">
    <source>
        <dbReference type="Proteomes" id="UP001516464"/>
    </source>
</evidence>
<accession>A0ABQ7HX14</accession>
<sequence length="393" mass="45419">MIHSTRYYLIQIPLLMLVIFFLYYNCLYIIDRLNVHTFLRQSVKVGIEAEEIAFQERHEFINLEGWLNYNEYDEDDEIKEGNRQITTLNNTTNNNLICKGLILKVPSSHSHDPQICRKLGGRKCGRYLQKVVIPLSSANSNSNIDNINKMSNINSFYYWGGILIPGCTYCLWKEPEDKFCDPVWGYLQYSFEEDRWKCRSHLPGVYDAATNRLSACEPGGTLVRITNGQEEVVDLSQMKPQDFFLPIDEQKKYICRCSTGFIAKPDISRSTCFHDPCLAHLPPGVITAKGYTNGLCDCGPTYTNLHGNRKFPCTACPDPYFDKDTYELTIWIKCANGKNLDKEDKGTYPCLNFEDIERGCAKVILKANFIPKSDIKDYEHKENFFQRFIKFNH</sequence>
<comment type="caution">
    <text evidence="2">The sequence shown here is derived from an EMBL/GenBank/DDBJ whole genome shotgun (WGS) entry which is preliminary data.</text>
</comment>
<reference evidence="2 3" key="1">
    <citation type="submission" date="2019-01" db="EMBL/GenBank/DDBJ databases">
        <title>Genomes sequencing and comparative genomics of infectious freshwater microsporidia, Cucumispora dikerogammari and Thelohania contejeani.</title>
        <authorList>
            <person name="Cormier A."/>
            <person name="Giraud I."/>
            <person name="Wattier R."/>
            <person name="Teixeira M."/>
            <person name="Grandjean F."/>
            <person name="Rigaud T."/>
            <person name="Cordaux R."/>
        </authorList>
    </citation>
    <scope>NUCLEOTIDE SEQUENCE [LARGE SCALE GENOMIC DNA]</scope>
    <source>
        <strain evidence="2">T1</strain>
        <tissue evidence="2">Spores</tissue>
    </source>
</reference>
<keyword evidence="1" id="KW-0472">Membrane</keyword>
<feature type="transmembrane region" description="Helical" evidence="1">
    <location>
        <begin position="7"/>
        <end position="30"/>
    </location>
</feature>
<gene>
    <name evidence="2" type="ORF">TCON_2077</name>
</gene>
<evidence type="ECO:0000313" key="2">
    <source>
        <dbReference type="EMBL" id="KAF7682709.1"/>
    </source>
</evidence>
<protein>
    <recommendedName>
        <fullName evidence="4">Sushi domain-containing protein</fullName>
    </recommendedName>
</protein>
<dbReference type="EMBL" id="SBIQ01000197">
    <property type="protein sequence ID" value="KAF7682709.1"/>
    <property type="molecule type" value="Genomic_DNA"/>
</dbReference>
<keyword evidence="1" id="KW-1133">Transmembrane helix</keyword>
<keyword evidence="3" id="KW-1185">Reference proteome</keyword>
<dbReference type="Proteomes" id="UP001516464">
    <property type="component" value="Unassembled WGS sequence"/>
</dbReference>
<evidence type="ECO:0000256" key="1">
    <source>
        <dbReference type="SAM" id="Phobius"/>
    </source>
</evidence>